<dbReference type="GO" id="GO:0006289">
    <property type="term" value="P:nucleotide-excision repair"/>
    <property type="evidence" value="ECO:0007669"/>
    <property type="project" value="TreeGrafter"/>
</dbReference>
<protein>
    <submittedName>
        <fullName evidence="2">DUF1998 domain-containing protein</fullName>
    </submittedName>
</protein>
<dbReference type="Proteomes" id="UP000266389">
    <property type="component" value="Unassembled WGS sequence"/>
</dbReference>
<dbReference type="PANTHER" id="PTHR47957">
    <property type="entry name" value="ATP-DEPENDENT HELICASE HRQ1"/>
    <property type="match status" value="1"/>
</dbReference>
<feature type="domain" description="MrfA-like Zn-binding" evidence="1">
    <location>
        <begin position="387"/>
        <end position="469"/>
    </location>
</feature>
<evidence type="ECO:0000313" key="2">
    <source>
        <dbReference type="EMBL" id="RFM24149.1"/>
    </source>
</evidence>
<proteinExistence type="predicted"/>
<dbReference type="AlphaFoldDB" id="A0A395M039"/>
<accession>A0A395M039</accession>
<gene>
    <name evidence="2" type="ORF">D0433_06655</name>
</gene>
<sequence>MQLPDGANEITHTFEHEGEYGIQARIRASGWGRPRDLSPFDVPTSFNTQFQIGNTTFKDFLRQRKEELCRILLNNEAIPVRQHECIAILAYLLKKEERECVKRWIQLFLGLPEAIHNRFQSALYSETHAAVQAVQHMYEHILPKYGFPVNVVQLDTSFIRSTEAQGLDLQRDLRQAIAEYAPESEVVARKKIWTSWGLKIVPGRQWERRAFKICKDCGRYESVRIIDDAQLNAWRHEPCRGCGSTDFKLNDKFIFPEFCFIAAQNAGNFTGRRPERTYASQVYFAGDGQPLQERNFQRNGITLHFQSASNAKLGVINRTRFRVCALCGYSTTANGNNNAHNNHLGRACNGQLSRVHLGHEFKTDVVKITLPPAYAFNQQDELLSILYALIEGLSNALNIARTDLDGCLYFSNRQPTLVIYDNVPGGAGHVRRITDEDGVIEEMLQEAYKLVKNCTCGGKQGDAACYACLQNYNNQFFHDQLKRKYAIQFLKQFCEQYQLTLI</sequence>
<evidence type="ECO:0000313" key="3">
    <source>
        <dbReference type="Proteomes" id="UP000266389"/>
    </source>
</evidence>
<dbReference type="GO" id="GO:0043138">
    <property type="term" value="F:3'-5' DNA helicase activity"/>
    <property type="evidence" value="ECO:0007669"/>
    <property type="project" value="TreeGrafter"/>
</dbReference>
<comment type="caution">
    <text evidence="2">The sequence shown here is derived from an EMBL/GenBank/DDBJ whole genome shotgun (WGS) entry which is preliminary data.</text>
</comment>
<name>A0A395M039_9BACT</name>
<dbReference type="PANTHER" id="PTHR47957:SF3">
    <property type="entry name" value="ATP-DEPENDENT HELICASE HRQ1"/>
    <property type="match status" value="1"/>
</dbReference>
<evidence type="ECO:0000259" key="1">
    <source>
        <dbReference type="Pfam" id="PF09369"/>
    </source>
</evidence>
<reference evidence="2 3" key="1">
    <citation type="journal article" date="2011" name="ISME J.">
        <title>Community ecology of hot spring cyanobacterial mats: predominant populations and their functional potential.</title>
        <authorList>
            <person name="Klatt C.G."/>
            <person name="Wood J.M."/>
            <person name="Rusch D.B."/>
            <person name="Bateson M.M."/>
            <person name="Hamamura N."/>
            <person name="Heidelberg J.F."/>
            <person name="Grossman A.R."/>
            <person name="Bhaya D."/>
            <person name="Cohan F.M."/>
            <person name="Kuhl M."/>
            <person name="Bryant D.A."/>
            <person name="Ward D.M."/>
        </authorList>
    </citation>
    <scope>NUCLEOTIDE SEQUENCE [LARGE SCALE GENOMIC DNA]</scope>
    <source>
        <strain evidence="2">OS</strain>
    </source>
</reference>
<organism evidence="2 3">
    <name type="scientific">Candidatus Thermochlorobacter aerophilus</name>
    <dbReference type="NCBI Taxonomy" id="1868324"/>
    <lineage>
        <taxon>Bacteria</taxon>
        <taxon>Pseudomonadati</taxon>
        <taxon>Chlorobiota</taxon>
        <taxon>Chlorobiia</taxon>
        <taxon>Chlorobiales</taxon>
        <taxon>Candidatus Thermochlorobacteriaceae</taxon>
        <taxon>Candidatus Thermochlorobacter</taxon>
    </lineage>
</organism>
<dbReference type="GO" id="GO:0036297">
    <property type="term" value="P:interstrand cross-link repair"/>
    <property type="evidence" value="ECO:0007669"/>
    <property type="project" value="TreeGrafter"/>
</dbReference>
<dbReference type="EMBL" id="PHFL01000045">
    <property type="protein sequence ID" value="RFM24149.1"/>
    <property type="molecule type" value="Genomic_DNA"/>
</dbReference>
<dbReference type="Pfam" id="PF09369">
    <property type="entry name" value="MZB"/>
    <property type="match status" value="1"/>
</dbReference>
<dbReference type="InterPro" id="IPR018973">
    <property type="entry name" value="MZB"/>
</dbReference>